<evidence type="ECO:0000313" key="7">
    <source>
        <dbReference type="Proteomes" id="UP000196082"/>
    </source>
</evidence>
<comment type="caution">
    <text evidence="6">The sequence shown here is derived from an EMBL/GenBank/DDBJ whole genome shotgun (WGS) entry which is preliminary data.</text>
</comment>
<reference evidence="6 7" key="1">
    <citation type="submission" date="2017-05" db="EMBL/GenBank/DDBJ databases">
        <title>Whole genome sequence of Pseudomonas putida isolate 1312 commercialized as a biostimulant.</title>
        <authorList>
            <person name="Crovadore J."/>
            <person name="Blanc P."/>
            <person name="Chablais R."/>
            <person name="Cochard B."/>
            <person name="Grizard D."/>
            <person name="Lefort F."/>
        </authorList>
    </citation>
    <scope>NUCLEOTIDE SEQUENCE [LARGE SCALE GENOMIC DNA]</scope>
    <source>
        <strain evidence="6 7">1312</strain>
    </source>
</reference>
<dbReference type="GO" id="GO:0003700">
    <property type="term" value="F:DNA-binding transcription factor activity"/>
    <property type="evidence" value="ECO:0007669"/>
    <property type="project" value="InterPro"/>
</dbReference>
<dbReference type="PANTHER" id="PTHR30537:SF5">
    <property type="entry name" value="HTH-TYPE TRANSCRIPTIONAL ACTIVATOR TTDR-RELATED"/>
    <property type="match status" value="1"/>
</dbReference>
<dbReference type="PANTHER" id="PTHR30537">
    <property type="entry name" value="HTH-TYPE TRANSCRIPTIONAL REGULATOR"/>
    <property type="match status" value="1"/>
</dbReference>
<evidence type="ECO:0000313" key="6">
    <source>
        <dbReference type="EMBL" id="OUM38230.1"/>
    </source>
</evidence>
<dbReference type="InterPro" id="IPR036390">
    <property type="entry name" value="WH_DNA-bd_sf"/>
</dbReference>
<name>A0A1Y3LPX5_PSEPU</name>
<dbReference type="InterPro" id="IPR036388">
    <property type="entry name" value="WH-like_DNA-bd_sf"/>
</dbReference>
<comment type="similarity">
    <text evidence="1">Belongs to the LysR transcriptional regulatory family.</text>
</comment>
<evidence type="ECO:0000256" key="2">
    <source>
        <dbReference type="ARBA" id="ARBA00023015"/>
    </source>
</evidence>
<dbReference type="FunFam" id="1.10.10.10:FF:000001">
    <property type="entry name" value="LysR family transcriptional regulator"/>
    <property type="match status" value="1"/>
</dbReference>
<dbReference type="PROSITE" id="PS50931">
    <property type="entry name" value="HTH_LYSR"/>
    <property type="match status" value="1"/>
</dbReference>
<dbReference type="InterPro" id="IPR058163">
    <property type="entry name" value="LysR-type_TF_proteobact-type"/>
</dbReference>
<accession>A0A1Y3LPX5</accession>
<proteinExistence type="inferred from homology"/>
<dbReference type="Gene3D" id="1.10.10.10">
    <property type="entry name" value="Winged helix-like DNA-binding domain superfamily/Winged helix DNA-binding domain"/>
    <property type="match status" value="1"/>
</dbReference>
<dbReference type="SUPFAM" id="SSF46785">
    <property type="entry name" value="Winged helix' DNA-binding domain"/>
    <property type="match status" value="1"/>
</dbReference>
<keyword evidence="2" id="KW-0805">Transcription regulation</keyword>
<protein>
    <recommendedName>
        <fullName evidence="5">HTH lysR-type domain-containing protein</fullName>
    </recommendedName>
</protein>
<dbReference type="RefSeq" id="WP_086974431.1">
    <property type="nucleotide sequence ID" value="NZ_NFSB01000048.1"/>
</dbReference>
<dbReference type="Pfam" id="PF03466">
    <property type="entry name" value="LysR_substrate"/>
    <property type="match status" value="1"/>
</dbReference>
<dbReference type="InterPro" id="IPR000847">
    <property type="entry name" value="LysR_HTH_N"/>
</dbReference>
<feature type="domain" description="HTH lysR-type" evidence="5">
    <location>
        <begin position="1"/>
        <end position="59"/>
    </location>
</feature>
<gene>
    <name evidence="6" type="ORF">B8W72_02175</name>
</gene>
<dbReference type="Gene3D" id="3.40.190.290">
    <property type="match status" value="1"/>
</dbReference>
<evidence type="ECO:0000259" key="5">
    <source>
        <dbReference type="PROSITE" id="PS50931"/>
    </source>
</evidence>
<dbReference type="InterPro" id="IPR005119">
    <property type="entry name" value="LysR_subst-bd"/>
</dbReference>
<dbReference type="AlphaFoldDB" id="A0A1Y3LPX5"/>
<dbReference type="CDD" id="cd08422">
    <property type="entry name" value="PBP2_CrgA_like"/>
    <property type="match status" value="1"/>
</dbReference>
<dbReference type="SUPFAM" id="SSF53850">
    <property type="entry name" value="Periplasmic binding protein-like II"/>
    <property type="match status" value="1"/>
</dbReference>
<evidence type="ECO:0000256" key="4">
    <source>
        <dbReference type="ARBA" id="ARBA00023163"/>
    </source>
</evidence>
<keyword evidence="3" id="KW-0238">DNA-binding</keyword>
<dbReference type="EMBL" id="NFSB01000048">
    <property type="protein sequence ID" value="OUM38230.1"/>
    <property type="molecule type" value="Genomic_DNA"/>
</dbReference>
<organism evidence="6 7">
    <name type="scientific">Pseudomonas putida</name>
    <name type="common">Arthrobacter siderocapsulatus</name>
    <dbReference type="NCBI Taxonomy" id="303"/>
    <lineage>
        <taxon>Bacteria</taxon>
        <taxon>Pseudomonadati</taxon>
        <taxon>Pseudomonadota</taxon>
        <taxon>Gammaproteobacteria</taxon>
        <taxon>Pseudomonadales</taxon>
        <taxon>Pseudomonadaceae</taxon>
        <taxon>Pseudomonas</taxon>
    </lineage>
</organism>
<evidence type="ECO:0000256" key="1">
    <source>
        <dbReference type="ARBA" id="ARBA00009437"/>
    </source>
</evidence>
<keyword evidence="4" id="KW-0804">Transcription</keyword>
<evidence type="ECO:0000256" key="3">
    <source>
        <dbReference type="ARBA" id="ARBA00023125"/>
    </source>
</evidence>
<dbReference type="GO" id="GO:0003677">
    <property type="term" value="F:DNA binding"/>
    <property type="evidence" value="ECO:0007669"/>
    <property type="project" value="UniProtKB-KW"/>
</dbReference>
<sequence>MDLFNCMRVFIKVSDVGSFSGVAKLLNVSTPHVSRCVSDLEASVQARLIQRNTRHQSLTEAGARYLESCREIVAKVDEAALEANKSCLTPQGCLKILSDIEFGIEHLAEMMAAYTKDHPDVDLELTLTSGTSNLIDEQQDMQIVVCKLGGFSSVICAAPDYLRRFEKPRSLQDLSKHRILGFNNDRKKELADYNNVRGFLDFHGTGLKANLAQTLRDSAIAGMGVCIIPDYVASQALISGKLQRLLPTIELHPQSVYAVYSSRKYLDAKIRTWVSFLKETVPKRLSGSNKIVANPSLFLSPMHIPIAKSSSCQK</sequence>
<dbReference type="Proteomes" id="UP000196082">
    <property type="component" value="Unassembled WGS sequence"/>
</dbReference>
<dbReference type="Pfam" id="PF00126">
    <property type="entry name" value="HTH_1"/>
    <property type="match status" value="1"/>
</dbReference>